<dbReference type="HOGENOM" id="CLU_2130799_0_0_10"/>
<sequence>MVIVATISLAACRKRTSNSNTNANRDKYYVQYVVTVNYADTVNIKNESNQFIHLPLPNGYYYASSTIIGTVLKEFVAKLTINHKYYFEDAPSGDEVIILVSKNNSPFVQKHMV</sequence>
<keyword evidence="2" id="KW-1185">Reference proteome</keyword>
<dbReference type="AlphaFoldDB" id="W0F7T4"/>
<organism evidence="1 2">
    <name type="scientific">Niabella soli DSM 19437</name>
    <dbReference type="NCBI Taxonomy" id="929713"/>
    <lineage>
        <taxon>Bacteria</taxon>
        <taxon>Pseudomonadati</taxon>
        <taxon>Bacteroidota</taxon>
        <taxon>Chitinophagia</taxon>
        <taxon>Chitinophagales</taxon>
        <taxon>Chitinophagaceae</taxon>
        <taxon>Niabella</taxon>
    </lineage>
</organism>
<proteinExistence type="predicted"/>
<dbReference type="KEGG" id="nso:NIASO_07055"/>
<name>W0F7T4_9BACT</name>
<evidence type="ECO:0000313" key="1">
    <source>
        <dbReference type="EMBL" id="AHF17411.1"/>
    </source>
</evidence>
<protein>
    <submittedName>
        <fullName evidence="1">Uncharacterized protein</fullName>
    </submittedName>
</protein>
<reference evidence="1 2" key="1">
    <citation type="submission" date="2013-12" db="EMBL/GenBank/DDBJ databases">
        <authorList>
            <consortium name="DOE Joint Genome Institute"/>
            <person name="Eisen J."/>
            <person name="Huntemann M."/>
            <person name="Han J."/>
            <person name="Chen A."/>
            <person name="Kyrpides N."/>
            <person name="Mavromatis K."/>
            <person name="Markowitz V."/>
            <person name="Palaniappan K."/>
            <person name="Ivanova N."/>
            <person name="Schaumberg A."/>
            <person name="Pati A."/>
            <person name="Liolios K."/>
            <person name="Nordberg H.P."/>
            <person name="Cantor M.N."/>
            <person name="Hua S.X."/>
            <person name="Woyke T."/>
        </authorList>
    </citation>
    <scope>NUCLEOTIDE SEQUENCE [LARGE SCALE GENOMIC DNA]</scope>
    <source>
        <strain evidence="2">DSM 19437</strain>
    </source>
</reference>
<dbReference type="STRING" id="929713.NIASO_07055"/>
<gene>
    <name evidence="1" type="ORF">NIASO_07055</name>
</gene>
<accession>W0F7T4</accession>
<dbReference type="EMBL" id="CP007035">
    <property type="protein sequence ID" value="AHF17411.1"/>
    <property type="molecule type" value="Genomic_DNA"/>
</dbReference>
<evidence type="ECO:0000313" key="2">
    <source>
        <dbReference type="Proteomes" id="UP000003586"/>
    </source>
</evidence>
<dbReference type="Proteomes" id="UP000003586">
    <property type="component" value="Chromosome"/>
</dbReference>